<dbReference type="SUPFAM" id="SSF53448">
    <property type="entry name" value="Nucleotide-diphospho-sugar transferases"/>
    <property type="match status" value="1"/>
</dbReference>
<proteinExistence type="predicted"/>
<dbReference type="PANTHER" id="PTHR11675">
    <property type="entry name" value="N-ACETYLGALACTOSAMINYLTRANSFERASE"/>
    <property type="match status" value="1"/>
</dbReference>
<reference evidence="4" key="1">
    <citation type="submission" date="2018-07" db="EMBL/GenBank/DDBJ databases">
        <authorList>
            <person name="Quirk P.G."/>
            <person name="Krulwich T.A."/>
        </authorList>
    </citation>
    <scope>NUCLEOTIDE SEQUENCE</scope>
</reference>
<dbReference type="GO" id="GO:0006493">
    <property type="term" value="P:protein O-linked glycosylation"/>
    <property type="evidence" value="ECO:0007669"/>
    <property type="project" value="TreeGrafter"/>
</dbReference>
<sequence>MAFLWRRRLFLLKFVIVGAIVWIALIFILFSDESRNESSITDTNNPFDEFLIDSHKDVNVNKFVHFEYNDYDSKTDNKKKEKQQIFKHNSSRDKYEHNKITQSLQKPGEMGRPVILPTELSKEIKQLVDEGWTKNAFNEYVSNMISVHRELPDPRDEWCKVPGRFINNLPSTSIIICFHNEAWSVLLRTVHSVLDRSPSSLIKEVILVDDFSDLPHLQEPLENYFANNSKIKILRAKKREGLIRARLLGARKAKGEVLTYLDSHCECTKGWLEPLLDRIARNRTTVVCPVIDVIDDTTLEYHFRDSEMRMGIVVIHQQCILKKIVISIIMHYDVIKTIV</sequence>
<evidence type="ECO:0000256" key="1">
    <source>
        <dbReference type="ARBA" id="ARBA00023157"/>
    </source>
</evidence>
<dbReference type="PANTHER" id="PTHR11675:SF131">
    <property type="entry name" value="POLYPEPTIDE N-ACETYLGALACTOSAMINYLTRANSFERASE 9-RELATED"/>
    <property type="match status" value="1"/>
</dbReference>
<dbReference type="GO" id="GO:0005794">
    <property type="term" value="C:Golgi apparatus"/>
    <property type="evidence" value="ECO:0007669"/>
    <property type="project" value="TreeGrafter"/>
</dbReference>
<dbReference type="Gene3D" id="3.90.550.10">
    <property type="entry name" value="Spore Coat Polysaccharide Biosynthesis Protein SpsA, Chain A"/>
    <property type="match status" value="1"/>
</dbReference>
<dbReference type="InterPro" id="IPR001173">
    <property type="entry name" value="Glyco_trans_2-like"/>
</dbReference>
<dbReference type="InterPro" id="IPR029044">
    <property type="entry name" value="Nucleotide-diphossugar_trans"/>
</dbReference>
<evidence type="ECO:0000259" key="3">
    <source>
        <dbReference type="Pfam" id="PF00535"/>
    </source>
</evidence>
<dbReference type="AlphaFoldDB" id="A0A336MK44"/>
<dbReference type="GO" id="GO:0004653">
    <property type="term" value="F:polypeptide N-acetylgalactosaminyltransferase activity"/>
    <property type="evidence" value="ECO:0007669"/>
    <property type="project" value="TreeGrafter"/>
</dbReference>
<dbReference type="VEuPathDB" id="VectorBase:CSON002865"/>
<organism evidence="4">
    <name type="scientific">Culicoides sonorensis</name>
    <name type="common">Biting midge</name>
    <dbReference type="NCBI Taxonomy" id="179676"/>
    <lineage>
        <taxon>Eukaryota</taxon>
        <taxon>Metazoa</taxon>
        <taxon>Ecdysozoa</taxon>
        <taxon>Arthropoda</taxon>
        <taxon>Hexapoda</taxon>
        <taxon>Insecta</taxon>
        <taxon>Pterygota</taxon>
        <taxon>Neoptera</taxon>
        <taxon>Endopterygota</taxon>
        <taxon>Diptera</taxon>
        <taxon>Nematocera</taxon>
        <taxon>Chironomoidea</taxon>
        <taxon>Ceratopogonidae</taxon>
        <taxon>Ceratopogoninae</taxon>
        <taxon>Culicoides</taxon>
        <taxon>Monoculicoides</taxon>
    </lineage>
</organism>
<keyword evidence="2" id="KW-0812">Transmembrane</keyword>
<gene>
    <name evidence="4" type="primary">CSON002865</name>
</gene>
<name>A0A336MK44_CULSO</name>
<accession>A0A336MK44</accession>
<dbReference type="EMBL" id="UFQT01001488">
    <property type="protein sequence ID" value="SSX30772.1"/>
    <property type="molecule type" value="Genomic_DNA"/>
</dbReference>
<keyword evidence="1" id="KW-1015">Disulfide bond</keyword>
<keyword evidence="2" id="KW-1133">Transmembrane helix</keyword>
<evidence type="ECO:0000256" key="2">
    <source>
        <dbReference type="SAM" id="Phobius"/>
    </source>
</evidence>
<feature type="transmembrane region" description="Helical" evidence="2">
    <location>
        <begin position="9"/>
        <end position="30"/>
    </location>
</feature>
<dbReference type="Pfam" id="PF00535">
    <property type="entry name" value="Glycos_transf_2"/>
    <property type="match status" value="1"/>
</dbReference>
<evidence type="ECO:0000313" key="4">
    <source>
        <dbReference type="EMBL" id="SSX30772.1"/>
    </source>
</evidence>
<protein>
    <submittedName>
        <fullName evidence="4">CSON002865 protein</fullName>
    </submittedName>
</protein>
<keyword evidence="2" id="KW-0472">Membrane</keyword>
<feature type="domain" description="Glycosyltransferase 2-like" evidence="3">
    <location>
        <begin position="173"/>
        <end position="306"/>
    </location>
</feature>